<name>A0ABW7SMB7_9ACTN</name>
<protein>
    <submittedName>
        <fullName evidence="1">Uncharacterized protein</fullName>
    </submittedName>
</protein>
<dbReference type="RefSeq" id="WP_396681554.1">
    <property type="nucleotide sequence ID" value="NZ_JBIRPU010000014.1"/>
</dbReference>
<dbReference type="Proteomes" id="UP001611075">
    <property type="component" value="Unassembled WGS sequence"/>
</dbReference>
<dbReference type="EMBL" id="JBIRPU010000014">
    <property type="protein sequence ID" value="MFI0794852.1"/>
    <property type="molecule type" value="Genomic_DNA"/>
</dbReference>
<evidence type="ECO:0000313" key="2">
    <source>
        <dbReference type="Proteomes" id="UP001611075"/>
    </source>
</evidence>
<sequence>MILTYMAVIESTGLVRDRWPSALPVSLDLAEAVGKPPTNAANQPPAPRYVDVLMHGVRHLRFLVDTDATNRAALNDTWKGHLSALAPALAGMYDRDHA</sequence>
<evidence type="ECO:0000313" key="1">
    <source>
        <dbReference type="EMBL" id="MFI0794852.1"/>
    </source>
</evidence>
<keyword evidence="2" id="KW-1185">Reference proteome</keyword>
<reference evidence="1 2" key="1">
    <citation type="submission" date="2024-10" db="EMBL/GenBank/DDBJ databases">
        <title>The Natural Products Discovery Center: Release of the First 8490 Sequenced Strains for Exploring Actinobacteria Biosynthetic Diversity.</title>
        <authorList>
            <person name="Kalkreuter E."/>
            <person name="Kautsar S.A."/>
            <person name="Yang D."/>
            <person name="Bader C.D."/>
            <person name="Teijaro C.N."/>
            <person name="Fluegel L."/>
            <person name="Davis C.M."/>
            <person name="Simpson J.R."/>
            <person name="Lauterbach L."/>
            <person name="Steele A.D."/>
            <person name="Gui C."/>
            <person name="Meng S."/>
            <person name="Li G."/>
            <person name="Viehrig K."/>
            <person name="Ye F."/>
            <person name="Su P."/>
            <person name="Kiefer A.F."/>
            <person name="Nichols A."/>
            <person name="Cepeda A.J."/>
            <person name="Yan W."/>
            <person name="Fan B."/>
            <person name="Jiang Y."/>
            <person name="Adhikari A."/>
            <person name="Zheng C.-J."/>
            <person name="Schuster L."/>
            <person name="Cowan T.M."/>
            <person name="Smanski M.J."/>
            <person name="Chevrette M.G."/>
            <person name="De Carvalho L.P.S."/>
            <person name="Shen B."/>
        </authorList>
    </citation>
    <scope>NUCLEOTIDE SEQUENCE [LARGE SCALE GENOMIC DNA]</scope>
    <source>
        <strain evidence="1 2">NPDC021253</strain>
    </source>
</reference>
<comment type="caution">
    <text evidence="1">The sequence shown here is derived from an EMBL/GenBank/DDBJ whole genome shotgun (WGS) entry which is preliminary data.</text>
</comment>
<gene>
    <name evidence="1" type="ORF">ACH4OY_19505</name>
</gene>
<accession>A0ABW7SMB7</accession>
<organism evidence="1 2">
    <name type="scientific">Micromonospora rubida</name>
    <dbReference type="NCBI Taxonomy" id="2697657"/>
    <lineage>
        <taxon>Bacteria</taxon>
        <taxon>Bacillati</taxon>
        <taxon>Actinomycetota</taxon>
        <taxon>Actinomycetes</taxon>
        <taxon>Micromonosporales</taxon>
        <taxon>Micromonosporaceae</taxon>
        <taxon>Micromonospora</taxon>
    </lineage>
</organism>
<proteinExistence type="predicted"/>